<evidence type="ECO:0000256" key="1">
    <source>
        <dbReference type="SAM" id="SignalP"/>
    </source>
</evidence>
<name>D3F8Q0_CONWI</name>
<evidence type="ECO:0008006" key="4">
    <source>
        <dbReference type="Google" id="ProtNLM"/>
    </source>
</evidence>
<keyword evidence="1" id="KW-0732">Signal</keyword>
<dbReference type="HOGENOM" id="CLU_128645_0_0_11"/>
<evidence type="ECO:0000313" key="2">
    <source>
        <dbReference type="EMBL" id="ADB51014.1"/>
    </source>
</evidence>
<proteinExistence type="predicted"/>
<feature type="signal peptide" evidence="1">
    <location>
        <begin position="1"/>
        <end position="21"/>
    </location>
</feature>
<dbReference type="Proteomes" id="UP000008229">
    <property type="component" value="Chromosome"/>
</dbReference>
<protein>
    <recommendedName>
        <fullName evidence="4">Secreted protein</fullName>
    </recommendedName>
</protein>
<evidence type="ECO:0000313" key="3">
    <source>
        <dbReference type="Proteomes" id="UP000008229"/>
    </source>
</evidence>
<reference evidence="2 3" key="1">
    <citation type="journal article" date="2010" name="Stand. Genomic Sci.">
        <title>Complete genome sequence of Conexibacter woesei type strain (ID131577).</title>
        <authorList>
            <person name="Pukall R."/>
            <person name="Lapidus A."/>
            <person name="Glavina Del Rio T."/>
            <person name="Copeland A."/>
            <person name="Tice H."/>
            <person name="Cheng J.-F."/>
            <person name="Lucas S."/>
            <person name="Chen F."/>
            <person name="Nolan M."/>
            <person name="Bruce D."/>
            <person name="Goodwin L."/>
            <person name="Pitluck S."/>
            <person name="Mavromatis K."/>
            <person name="Ivanova N."/>
            <person name="Ovchinnikova G."/>
            <person name="Pati A."/>
            <person name="Chen A."/>
            <person name="Palaniappan K."/>
            <person name="Land M."/>
            <person name="Hauser L."/>
            <person name="Chang Y.-J."/>
            <person name="Jeffries C.D."/>
            <person name="Chain P."/>
            <person name="Meincke L."/>
            <person name="Sims D."/>
            <person name="Brettin T."/>
            <person name="Detter J.C."/>
            <person name="Rohde M."/>
            <person name="Goeker M."/>
            <person name="Bristow J."/>
            <person name="Eisen J.A."/>
            <person name="Markowitz V."/>
            <person name="Kyrpides N.C."/>
            <person name="Klenk H.-P."/>
            <person name="Hugenholtz P."/>
        </authorList>
    </citation>
    <scope>NUCLEOTIDE SEQUENCE [LARGE SCALE GENOMIC DNA]</scope>
    <source>
        <strain evidence="3">DSM 14684 / CIP 108061 / JCM 11494 / NBRC 100937 / ID131577</strain>
    </source>
</reference>
<sequence length="187" mass="18534" precursor="true">MNDLWKKHLTRAALVAGIALAATASTSAPSSAGVVPDPYASGTDTGTISIASVFGAGSCPLRAVAARFTGVSLGAQGAVSAGTASSCTGVARRWTLLLSATTPIRISIVGDSPGSAMGTVTFRDVATEVTTSFGVCLYAGTLSGRISNGATSMTVAGTIALFRRVSGICDSPGSITITLVTGGTITW</sequence>
<keyword evidence="3" id="KW-1185">Reference proteome</keyword>
<feature type="chain" id="PRO_5003044061" description="Secreted protein" evidence="1">
    <location>
        <begin position="22"/>
        <end position="187"/>
    </location>
</feature>
<dbReference type="AlphaFoldDB" id="D3F8Q0"/>
<gene>
    <name evidence="2" type="ordered locus">Cwoe_2595</name>
</gene>
<organism evidence="2 3">
    <name type="scientific">Conexibacter woesei (strain DSM 14684 / CCUG 47730 / CIP 108061 / JCM 11494 / NBRC 100937 / ID131577)</name>
    <dbReference type="NCBI Taxonomy" id="469383"/>
    <lineage>
        <taxon>Bacteria</taxon>
        <taxon>Bacillati</taxon>
        <taxon>Actinomycetota</taxon>
        <taxon>Thermoleophilia</taxon>
        <taxon>Solirubrobacterales</taxon>
        <taxon>Conexibacteraceae</taxon>
        <taxon>Conexibacter</taxon>
    </lineage>
</organism>
<dbReference type="STRING" id="469383.Cwoe_2595"/>
<reference evidence="3" key="2">
    <citation type="submission" date="2010-01" db="EMBL/GenBank/DDBJ databases">
        <title>The complete genome of Conexibacter woesei DSM 14684.</title>
        <authorList>
            <consortium name="US DOE Joint Genome Institute (JGI-PGF)"/>
            <person name="Lucas S."/>
            <person name="Copeland A."/>
            <person name="Lapidus A."/>
            <person name="Glavina del Rio T."/>
            <person name="Dalin E."/>
            <person name="Tice H."/>
            <person name="Bruce D."/>
            <person name="Goodwin L."/>
            <person name="Pitluck S."/>
            <person name="Kyrpides N."/>
            <person name="Mavromatis K."/>
            <person name="Ivanova N."/>
            <person name="Mikhailova N."/>
            <person name="Chertkov O."/>
            <person name="Brettin T."/>
            <person name="Detter J.C."/>
            <person name="Han C."/>
            <person name="Larimer F."/>
            <person name="Land M."/>
            <person name="Hauser L."/>
            <person name="Markowitz V."/>
            <person name="Cheng J.-F."/>
            <person name="Hugenholtz P."/>
            <person name="Woyke T."/>
            <person name="Wu D."/>
            <person name="Pukall R."/>
            <person name="Steenblock K."/>
            <person name="Schneider S."/>
            <person name="Klenk H.-P."/>
            <person name="Eisen J.A."/>
        </authorList>
    </citation>
    <scope>NUCLEOTIDE SEQUENCE [LARGE SCALE GENOMIC DNA]</scope>
    <source>
        <strain evidence="3">DSM 14684 / CIP 108061 / JCM 11494 / NBRC 100937 / ID131577</strain>
    </source>
</reference>
<dbReference type="RefSeq" id="WP_012934065.1">
    <property type="nucleotide sequence ID" value="NC_013739.1"/>
</dbReference>
<dbReference type="EMBL" id="CP001854">
    <property type="protein sequence ID" value="ADB51014.1"/>
    <property type="molecule type" value="Genomic_DNA"/>
</dbReference>
<accession>D3F8Q0</accession>
<dbReference type="KEGG" id="cwo:Cwoe_2595"/>